<proteinExistence type="predicted"/>
<protein>
    <submittedName>
        <fullName evidence="1">Uncharacterized protein</fullName>
    </submittedName>
</protein>
<name>B9L527_THERP</name>
<evidence type="ECO:0000313" key="1">
    <source>
        <dbReference type="EMBL" id="ACM06979.1"/>
    </source>
</evidence>
<accession>B9L527</accession>
<evidence type="ECO:0000313" key="2">
    <source>
        <dbReference type="Proteomes" id="UP000000447"/>
    </source>
</evidence>
<dbReference type="EMBL" id="CP001276">
    <property type="protein sequence ID" value="ACM06979.1"/>
    <property type="molecule type" value="Genomic_DNA"/>
</dbReference>
<organism evidence="1 2">
    <name type="scientific">Thermomicrobium roseum (strain ATCC 27502 / DSM 5159 / P-2)</name>
    <dbReference type="NCBI Taxonomy" id="309801"/>
    <lineage>
        <taxon>Bacteria</taxon>
        <taxon>Pseudomonadati</taxon>
        <taxon>Thermomicrobiota</taxon>
        <taxon>Thermomicrobia</taxon>
        <taxon>Thermomicrobiales</taxon>
        <taxon>Thermomicrobiaceae</taxon>
        <taxon>Thermomicrobium</taxon>
    </lineage>
</organism>
<keyword evidence="1" id="KW-0614">Plasmid</keyword>
<dbReference type="HOGENOM" id="CLU_3048967_0_0_0"/>
<dbReference type="KEGG" id="tro:trd_A0891"/>
<gene>
    <name evidence="1" type="ordered locus">trd_A0891</name>
</gene>
<reference evidence="1 2" key="1">
    <citation type="journal article" date="2009" name="PLoS ONE">
        <title>Complete genome sequence of the aerobic CO-oxidizing thermophile Thermomicrobium roseum.</title>
        <authorList>
            <person name="Wu D."/>
            <person name="Raymond J."/>
            <person name="Wu M."/>
            <person name="Chatterji S."/>
            <person name="Ren Q."/>
            <person name="Graham J.E."/>
            <person name="Bryant D.A."/>
            <person name="Robb F."/>
            <person name="Colman A."/>
            <person name="Tallon L.J."/>
            <person name="Badger J.H."/>
            <person name="Madupu R."/>
            <person name="Ward N.L."/>
            <person name="Eisen J.A."/>
        </authorList>
    </citation>
    <scope>NUCLEOTIDE SEQUENCE [LARGE SCALE GENOMIC DNA]</scope>
    <source>
        <strain evidence="2">ATCC 27502 / DSM 5159 / P-2</strain>
        <plasmid evidence="1">unnamed</plasmid>
    </source>
</reference>
<sequence length="54" mass="6207">MDDTSEILAHRRDGSLTREWCMVRPAGGVRRSDRRVARLVVLVKKLDRTSLGDR</sequence>
<dbReference type="AlphaFoldDB" id="B9L527"/>
<geneLocation type="plasmid" evidence="2">
    <name>Tros</name>
</geneLocation>
<dbReference type="Proteomes" id="UP000000447">
    <property type="component" value="Plasmid unnamed"/>
</dbReference>
<keyword evidence="2" id="KW-1185">Reference proteome</keyword>